<comment type="caution">
    <text evidence="7">The sequence shown here is derived from an EMBL/GenBank/DDBJ whole genome shotgun (WGS) entry which is preliminary data.</text>
</comment>
<keyword evidence="8" id="KW-1185">Reference proteome</keyword>
<dbReference type="PANTHER" id="PTHR32001:SF1">
    <property type="entry name" value="KERATINOCYTE-ASSOCIATED PROTEIN 2"/>
    <property type="match status" value="1"/>
</dbReference>
<dbReference type="EMBL" id="JADBJN010000001">
    <property type="protein sequence ID" value="KAG5683957.1"/>
    <property type="molecule type" value="Genomic_DNA"/>
</dbReference>
<evidence type="ECO:0008006" key="9">
    <source>
        <dbReference type="Google" id="ProtNLM"/>
    </source>
</evidence>
<feature type="transmembrane region" description="Helical" evidence="6">
    <location>
        <begin position="75"/>
        <end position="108"/>
    </location>
</feature>
<organism evidence="7 8">
    <name type="scientific">Polypedilum vanderplanki</name>
    <name type="common">Sleeping chironomid midge</name>
    <dbReference type="NCBI Taxonomy" id="319348"/>
    <lineage>
        <taxon>Eukaryota</taxon>
        <taxon>Metazoa</taxon>
        <taxon>Ecdysozoa</taxon>
        <taxon>Arthropoda</taxon>
        <taxon>Hexapoda</taxon>
        <taxon>Insecta</taxon>
        <taxon>Pterygota</taxon>
        <taxon>Neoptera</taxon>
        <taxon>Endopterygota</taxon>
        <taxon>Diptera</taxon>
        <taxon>Nematocera</taxon>
        <taxon>Chironomoidea</taxon>
        <taxon>Chironomidae</taxon>
        <taxon>Chironominae</taxon>
        <taxon>Polypedilum</taxon>
        <taxon>Polypedilum</taxon>
    </lineage>
</organism>
<dbReference type="PANTHER" id="PTHR32001">
    <property type="entry name" value="KERATINOCYTE-ASSOCIATED PROTEIN 2"/>
    <property type="match status" value="1"/>
</dbReference>
<gene>
    <name evidence="7" type="ORF">PVAND_013212</name>
</gene>
<feature type="transmembrane region" description="Helical" evidence="6">
    <location>
        <begin position="35"/>
        <end position="55"/>
    </location>
</feature>
<dbReference type="GO" id="GO:0016020">
    <property type="term" value="C:membrane"/>
    <property type="evidence" value="ECO:0007669"/>
    <property type="project" value="UniProtKB-SubCell"/>
</dbReference>
<accession>A0A9J6CPP4</accession>
<evidence type="ECO:0000256" key="1">
    <source>
        <dbReference type="ARBA" id="ARBA00004141"/>
    </source>
</evidence>
<evidence type="ECO:0000256" key="2">
    <source>
        <dbReference type="ARBA" id="ARBA00007279"/>
    </source>
</evidence>
<evidence type="ECO:0000256" key="4">
    <source>
        <dbReference type="ARBA" id="ARBA00022989"/>
    </source>
</evidence>
<dbReference type="AlphaFoldDB" id="A0A9J6CPP4"/>
<keyword evidence="5 6" id="KW-0472">Membrane</keyword>
<dbReference type="OrthoDB" id="1111004at2759"/>
<dbReference type="InterPro" id="IPR018614">
    <property type="entry name" value="KRTCAP2"/>
</dbReference>
<evidence type="ECO:0000256" key="3">
    <source>
        <dbReference type="ARBA" id="ARBA00022692"/>
    </source>
</evidence>
<feature type="transmembrane region" description="Helical" evidence="6">
    <location>
        <begin position="6"/>
        <end position="23"/>
    </location>
</feature>
<protein>
    <recommendedName>
        <fullName evidence="9">Dolichyl-diphosphooligosaccharide--protein glycosyltransferase subunit KCP2</fullName>
    </recommendedName>
</protein>
<keyword evidence="3 6" id="KW-0812">Transmembrane</keyword>
<evidence type="ECO:0000256" key="6">
    <source>
        <dbReference type="SAM" id="Phobius"/>
    </source>
</evidence>
<dbReference type="Pfam" id="PF09775">
    <property type="entry name" value="Keratin_assoc"/>
    <property type="match status" value="1"/>
</dbReference>
<evidence type="ECO:0000313" key="7">
    <source>
        <dbReference type="EMBL" id="KAG5683957.1"/>
    </source>
</evidence>
<name>A0A9J6CPP4_POLVA</name>
<comment type="subcellular location">
    <subcellularLocation>
        <location evidence="1">Membrane</location>
        <topology evidence="1">Multi-pass membrane protein</topology>
    </subcellularLocation>
</comment>
<reference evidence="7" key="1">
    <citation type="submission" date="2021-03" db="EMBL/GenBank/DDBJ databases">
        <title>Chromosome level genome of the anhydrobiotic midge Polypedilum vanderplanki.</title>
        <authorList>
            <person name="Yoshida Y."/>
            <person name="Kikawada T."/>
            <person name="Gusev O."/>
        </authorList>
    </citation>
    <scope>NUCLEOTIDE SEQUENCE</scope>
    <source>
        <strain evidence="7">NIAS01</strain>
        <tissue evidence="7">Whole body or cell culture</tissue>
    </source>
</reference>
<evidence type="ECO:0000313" key="8">
    <source>
        <dbReference type="Proteomes" id="UP001107558"/>
    </source>
</evidence>
<dbReference type="Proteomes" id="UP001107558">
    <property type="component" value="Chromosome 1"/>
</dbReference>
<proteinExistence type="inferred from homology"/>
<keyword evidence="4 6" id="KW-1133">Transmembrane helix</keyword>
<sequence>MATQTSMSFIVSLLSSILVFALLQFCKRYFASSQFLTLAAGFAGSWFFILLLTAISNFESIVFGKGFQARWFPEVITCLFVACFACSTIHRVAVTTCFLFSCIALYYLNIISQKFHAAPVAVDVSLSKKKKK</sequence>
<comment type="similarity">
    <text evidence="2">Belongs to the KRTCAP2 family.</text>
</comment>
<evidence type="ECO:0000256" key="5">
    <source>
        <dbReference type="ARBA" id="ARBA00023136"/>
    </source>
</evidence>